<dbReference type="Pfam" id="PF10079">
    <property type="entry name" value="Rossmann-like_BshC"/>
    <property type="match status" value="1"/>
</dbReference>
<dbReference type="Proteomes" id="UP000184233">
    <property type="component" value="Unassembled WGS sequence"/>
</dbReference>
<evidence type="ECO:0000313" key="4">
    <source>
        <dbReference type="EMBL" id="OJX56793.1"/>
    </source>
</evidence>
<gene>
    <name evidence="4" type="ORF">BGO89_09685</name>
</gene>
<dbReference type="STRING" id="1895771.BGO89_09685"/>
<feature type="domain" description="Bacillithiol biosynthesis BshC N-terminal Rossmann-like" evidence="2">
    <location>
        <begin position="5"/>
        <end position="358"/>
    </location>
</feature>
<sequence>MTTIPLRNLPGSALLHAWLERNPSLIRHFPTTTIDRAFCETRRNDGAARSRLRSLVEDGLRTVEMSEAQRASLHALVEERAVVTVTGQQIGMFGGPFYTLLKIASSVALARELTTTLDMPVVPVFWLEDNDHDAHEAATAVLQQADGFPVGMPFWDGDSPRIPVAQRTFGDDIAERLAPALAILNGQDADNVRAVLTSIYRPGTAWNDAFVQLLQPMLGAWGVLVVRGSDVIRHGLHLPILLKELASPGAVRERIDEASAALKSDGYHAQIQGHDVNVFIHDDEGRRRPTTEEAPAMMDLAAKEAHRFSPSVVIRPVIQDAVLPSVATVLGPAELAYHAQLGSVYEWFGIRMPMPVLRHTATLIDARTQRLLERTAHEASWFMRPWPDVERDVVAILDTNRTPPSDEAAPHIAALLAPYRKALGSLDPTLLGSVNAAEANIVKALDQLDGKMRSAVKRVNGEILDRYRWCANTIYPFGAPQERAYALGVWLARFGTESLRNIAGQICSQDRTVHTIING</sequence>
<accession>A0A1M3KWP9</accession>
<comment type="caution">
    <text evidence="4">The sequence shown here is derived from an EMBL/GenBank/DDBJ whole genome shotgun (WGS) entry which is preliminary data.</text>
</comment>
<dbReference type="AlphaFoldDB" id="A0A1M3KWP9"/>
<protein>
    <submittedName>
        <fullName evidence="4">Bacillithiol biosynthesis cysteine-adding enzyme BshC</fullName>
    </submittedName>
</protein>
<evidence type="ECO:0000259" key="2">
    <source>
        <dbReference type="Pfam" id="PF10079"/>
    </source>
</evidence>
<evidence type="ECO:0000259" key="3">
    <source>
        <dbReference type="Pfam" id="PF24850"/>
    </source>
</evidence>
<evidence type="ECO:0000313" key="5">
    <source>
        <dbReference type="Proteomes" id="UP000184233"/>
    </source>
</evidence>
<reference evidence="4 5" key="1">
    <citation type="submission" date="2016-09" db="EMBL/GenBank/DDBJ databases">
        <title>Genome-resolved meta-omics ties microbial dynamics to process performance in biotechnology for thiocyanate degradation.</title>
        <authorList>
            <person name="Kantor R.S."/>
            <person name="Huddy R.J."/>
            <person name="Iyer R."/>
            <person name="Thomas B.C."/>
            <person name="Brown C.T."/>
            <person name="Anantharaman K."/>
            <person name="Tringe S."/>
            <person name="Hettich R.L."/>
            <person name="Harrison S.T."/>
            <person name="Banfield J.F."/>
        </authorList>
    </citation>
    <scope>NUCLEOTIDE SEQUENCE [LARGE SCALE GENOMIC DNA]</scope>
    <source>
        <strain evidence="4">59-99</strain>
    </source>
</reference>
<dbReference type="Pfam" id="PF24850">
    <property type="entry name" value="CC_BshC"/>
    <property type="match status" value="1"/>
</dbReference>
<name>A0A1M3KWP9_9BACT</name>
<organism evidence="4 5">
    <name type="scientific">Candidatus Kapaibacterium thiocyanatum</name>
    <dbReference type="NCBI Taxonomy" id="1895771"/>
    <lineage>
        <taxon>Bacteria</taxon>
        <taxon>Pseudomonadati</taxon>
        <taxon>Candidatus Kapaibacteriota</taxon>
        <taxon>Candidatus Kapaibacteriia</taxon>
        <taxon>Candidatus Kapaibacteriales</taxon>
        <taxon>Candidatus Kapaibacteriaceae</taxon>
        <taxon>Candidatus Kapaibacterium</taxon>
    </lineage>
</organism>
<proteinExistence type="predicted"/>
<dbReference type="GO" id="GO:0016874">
    <property type="term" value="F:ligase activity"/>
    <property type="evidence" value="ECO:0007669"/>
    <property type="project" value="UniProtKB-KW"/>
</dbReference>
<dbReference type="NCBIfam" id="TIGR03998">
    <property type="entry name" value="thiol_BshC"/>
    <property type="match status" value="1"/>
</dbReference>
<evidence type="ECO:0000256" key="1">
    <source>
        <dbReference type="ARBA" id="ARBA00022598"/>
    </source>
</evidence>
<dbReference type="EMBL" id="MKVH01000024">
    <property type="protein sequence ID" value="OJX56793.1"/>
    <property type="molecule type" value="Genomic_DNA"/>
</dbReference>
<dbReference type="InterPro" id="IPR055399">
    <property type="entry name" value="CC_BshC"/>
</dbReference>
<dbReference type="InterPro" id="IPR011199">
    <property type="entry name" value="Bacillithiol_biosynth_BshC"/>
</dbReference>
<feature type="domain" description="Bacillithiol biosynthesis BshC C-terminal coiled-coil" evidence="3">
    <location>
        <begin position="361"/>
        <end position="517"/>
    </location>
</feature>
<keyword evidence="1" id="KW-0436">Ligase</keyword>
<dbReference type="InterPro" id="IPR055398">
    <property type="entry name" value="Rossmann-like_BshC"/>
</dbReference>